<evidence type="ECO:0000313" key="6">
    <source>
        <dbReference type="EMBL" id="QXN93835.1"/>
    </source>
</evidence>
<dbReference type="Pfam" id="PF00440">
    <property type="entry name" value="TetR_N"/>
    <property type="match status" value="1"/>
</dbReference>
<evidence type="ECO:0000313" key="7">
    <source>
        <dbReference type="Proteomes" id="UP000694257"/>
    </source>
</evidence>
<dbReference type="InterPro" id="IPR050109">
    <property type="entry name" value="HTH-type_TetR-like_transc_reg"/>
</dbReference>
<sequence>MPDEEVLGLRERKKLDTRMALSDAALHLAFERGLDNVTRDDIAARAGVSVRTFNNYFTGKYDALAYRQSERIRRSVKVFRNRPTDEPLWTSITEALLEPLAADSDQLVVPSPAQLAEIRKLFTVPELRFAISKEVSDDWLAAIAARTGADPLRDTYPRLVVGMISAVAEAVMVAYAHADPPVHITTLLRRALAEVATGLSEPAR</sequence>
<reference evidence="6 7" key="1">
    <citation type="submission" date="2021-07" db="EMBL/GenBank/DDBJ databases">
        <title>Whole Genome Sequence of Nocardia Iowensis.</title>
        <authorList>
            <person name="Lamm A."/>
            <person name="Collins-Fairclough A.M."/>
            <person name="Bunk B."/>
            <person name="Sproer C."/>
        </authorList>
    </citation>
    <scope>NUCLEOTIDE SEQUENCE [LARGE SCALE GENOMIC DNA]</scope>
    <source>
        <strain evidence="6 7">NRRL 5646</strain>
    </source>
</reference>
<keyword evidence="3" id="KW-0804">Transcription</keyword>
<dbReference type="Proteomes" id="UP000694257">
    <property type="component" value="Chromosome"/>
</dbReference>
<dbReference type="InterPro" id="IPR041347">
    <property type="entry name" value="MftR_C"/>
</dbReference>
<dbReference type="Pfam" id="PF17754">
    <property type="entry name" value="TetR_C_14"/>
    <property type="match status" value="1"/>
</dbReference>
<dbReference type="RefSeq" id="WP_218476134.1">
    <property type="nucleotide sequence ID" value="NZ_BAABJN010000001.1"/>
</dbReference>
<evidence type="ECO:0000256" key="3">
    <source>
        <dbReference type="ARBA" id="ARBA00023163"/>
    </source>
</evidence>
<evidence type="ECO:0000256" key="1">
    <source>
        <dbReference type="ARBA" id="ARBA00023015"/>
    </source>
</evidence>
<evidence type="ECO:0000259" key="5">
    <source>
        <dbReference type="PROSITE" id="PS50977"/>
    </source>
</evidence>
<keyword evidence="1" id="KW-0805">Transcription regulation</keyword>
<protein>
    <submittedName>
        <fullName evidence="6">TetR/AcrR family transcriptional regulator</fullName>
    </submittedName>
</protein>
<feature type="domain" description="HTH tetR-type" evidence="5">
    <location>
        <begin position="15"/>
        <end position="75"/>
    </location>
</feature>
<dbReference type="PANTHER" id="PTHR30055">
    <property type="entry name" value="HTH-TYPE TRANSCRIPTIONAL REGULATOR RUTR"/>
    <property type="match status" value="1"/>
</dbReference>
<organism evidence="6 7">
    <name type="scientific">Nocardia iowensis</name>
    <dbReference type="NCBI Taxonomy" id="204891"/>
    <lineage>
        <taxon>Bacteria</taxon>
        <taxon>Bacillati</taxon>
        <taxon>Actinomycetota</taxon>
        <taxon>Actinomycetes</taxon>
        <taxon>Mycobacteriales</taxon>
        <taxon>Nocardiaceae</taxon>
        <taxon>Nocardia</taxon>
    </lineage>
</organism>
<feature type="DNA-binding region" description="H-T-H motif" evidence="4">
    <location>
        <begin position="38"/>
        <end position="57"/>
    </location>
</feature>
<evidence type="ECO:0000256" key="2">
    <source>
        <dbReference type="ARBA" id="ARBA00023125"/>
    </source>
</evidence>
<dbReference type="PROSITE" id="PS50977">
    <property type="entry name" value="HTH_TETR_2"/>
    <property type="match status" value="1"/>
</dbReference>
<proteinExistence type="predicted"/>
<dbReference type="PANTHER" id="PTHR30055:SF238">
    <property type="entry name" value="MYCOFACTOCIN BIOSYNTHESIS TRANSCRIPTIONAL REGULATOR MFTR-RELATED"/>
    <property type="match status" value="1"/>
</dbReference>
<gene>
    <name evidence="6" type="ORF">KV110_12655</name>
</gene>
<dbReference type="EMBL" id="CP078145">
    <property type="protein sequence ID" value="QXN93835.1"/>
    <property type="molecule type" value="Genomic_DNA"/>
</dbReference>
<name>A0ABX8RW15_NOCIO</name>
<keyword evidence="2 4" id="KW-0238">DNA-binding</keyword>
<keyword evidence="7" id="KW-1185">Reference proteome</keyword>
<evidence type="ECO:0000256" key="4">
    <source>
        <dbReference type="PROSITE-ProRule" id="PRU00335"/>
    </source>
</evidence>
<dbReference type="InterPro" id="IPR001647">
    <property type="entry name" value="HTH_TetR"/>
</dbReference>
<accession>A0ABX8RW15</accession>